<dbReference type="InterPro" id="IPR009057">
    <property type="entry name" value="Homeodomain-like_sf"/>
</dbReference>
<dbReference type="SMART" id="SM00342">
    <property type="entry name" value="HTH_ARAC"/>
    <property type="match status" value="1"/>
</dbReference>
<name>A0A174L8G9_9FIRM</name>
<dbReference type="Proteomes" id="UP000095544">
    <property type="component" value="Unassembled WGS sequence"/>
</dbReference>
<keyword evidence="1" id="KW-0805">Transcription regulation</keyword>
<gene>
    <name evidence="5" type="primary">melR_6</name>
    <name evidence="5" type="ORF">ERS852491_04477</name>
</gene>
<dbReference type="GO" id="GO:0003700">
    <property type="term" value="F:DNA-binding transcription factor activity"/>
    <property type="evidence" value="ECO:0007669"/>
    <property type="project" value="InterPro"/>
</dbReference>
<reference evidence="5 6" key="1">
    <citation type="submission" date="2015-09" db="EMBL/GenBank/DDBJ databases">
        <authorList>
            <consortium name="Pathogen Informatics"/>
        </authorList>
    </citation>
    <scope>NUCLEOTIDE SEQUENCE [LARGE SCALE GENOMIC DNA]</scope>
    <source>
        <strain evidence="5 6">2789STDY5834876</strain>
    </source>
</reference>
<keyword evidence="2" id="KW-0238">DNA-binding</keyword>
<dbReference type="Gene3D" id="1.10.10.60">
    <property type="entry name" value="Homeodomain-like"/>
    <property type="match status" value="2"/>
</dbReference>
<dbReference type="CDD" id="cd06986">
    <property type="entry name" value="cupin_MmsR-like_N"/>
    <property type="match status" value="1"/>
</dbReference>
<dbReference type="SUPFAM" id="SSF46689">
    <property type="entry name" value="Homeodomain-like"/>
    <property type="match status" value="2"/>
</dbReference>
<dbReference type="STRING" id="39482.ERS852491_04477"/>
<dbReference type="Gene3D" id="2.60.120.280">
    <property type="entry name" value="Regulatory protein AraC"/>
    <property type="match status" value="1"/>
</dbReference>
<evidence type="ECO:0000313" key="5">
    <source>
        <dbReference type="EMBL" id="CUP18075.1"/>
    </source>
</evidence>
<dbReference type="InterPro" id="IPR020449">
    <property type="entry name" value="Tscrpt_reg_AraC-type_HTH"/>
</dbReference>
<dbReference type="InterPro" id="IPR018062">
    <property type="entry name" value="HTH_AraC-typ_CS"/>
</dbReference>
<dbReference type="RefSeq" id="WP_055155000.1">
    <property type="nucleotide sequence ID" value="NZ_CYZU01000064.1"/>
</dbReference>
<accession>A0A174L8G9</accession>
<dbReference type="PROSITE" id="PS00041">
    <property type="entry name" value="HTH_ARAC_FAMILY_1"/>
    <property type="match status" value="1"/>
</dbReference>
<feature type="domain" description="HTH araC/xylS-type" evidence="4">
    <location>
        <begin position="172"/>
        <end position="270"/>
    </location>
</feature>
<dbReference type="PROSITE" id="PS01124">
    <property type="entry name" value="HTH_ARAC_FAMILY_2"/>
    <property type="match status" value="1"/>
</dbReference>
<dbReference type="EMBL" id="CYZU01000064">
    <property type="protein sequence ID" value="CUP18075.1"/>
    <property type="molecule type" value="Genomic_DNA"/>
</dbReference>
<dbReference type="InterPro" id="IPR003313">
    <property type="entry name" value="AraC-bd"/>
</dbReference>
<dbReference type="AlphaFoldDB" id="A0A174L8G9"/>
<dbReference type="PRINTS" id="PR00032">
    <property type="entry name" value="HTHARAC"/>
</dbReference>
<dbReference type="Pfam" id="PF12833">
    <property type="entry name" value="HTH_18"/>
    <property type="match status" value="1"/>
</dbReference>
<dbReference type="PANTHER" id="PTHR43280:SF2">
    <property type="entry name" value="HTH-TYPE TRANSCRIPTIONAL REGULATOR EXSA"/>
    <property type="match status" value="1"/>
</dbReference>
<keyword evidence="3" id="KW-0804">Transcription</keyword>
<dbReference type="OrthoDB" id="9813413at2"/>
<dbReference type="PANTHER" id="PTHR43280">
    <property type="entry name" value="ARAC-FAMILY TRANSCRIPTIONAL REGULATOR"/>
    <property type="match status" value="1"/>
</dbReference>
<evidence type="ECO:0000313" key="6">
    <source>
        <dbReference type="Proteomes" id="UP000095544"/>
    </source>
</evidence>
<evidence type="ECO:0000256" key="3">
    <source>
        <dbReference type="ARBA" id="ARBA00023163"/>
    </source>
</evidence>
<evidence type="ECO:0000259" key="4">
    <source>
        <dbReference type="PROSITE" id="PS01124"/>
    </source>
</evidence>
<evidence type="ECO:0000256" key="1">
    <source>
        <dbReference type="ARBA" id="ARBA00023015"/>
    </source>
</evidence>
<dbReference type="InterPro" id="IPR037923">
    <property type="entry name" value="HTH-like"/>
</dbReference>
<dbReference type="SUPFAM" id="SSF51215">
    <property type="entry name" value="Regulatory protein AraC"/>
    <property type="match status" value="1"/>
</dbReference>
<proteinExistence type="predicted"/>
<organism evidence="5 6">
    <name type="scientific">Faecalicatena contorta</name>
    <dbReference type="NCBI Taxonomy" id="39482"/>
    <lineage>
        <taxon>Bacteria</taxon>
        <taxon>Bacillati</taxon>
        <taxon>Bacillota</taxon>
        <taxon>Clostridia</taxon>
        <taxon>Lachnospirales</taxon>
        <taxon>Lachnospiraceae</taxon>
        <taxon>Faecalicatena</taxon>
    </lineage>
</organism>
<dbReference type="GO" id="GO:0043565">
    <property type="term" value="F:sequence-specific DNA binding"/>
    <property type="evidence" value="ECO:0007669"/>
    <property type="project" value="InterPro"/>
</dbReference>
<protein>
    <submittedName>
        <fullName evidence="5">Melibiose operon regulatory protein</fullName>
    </submittedName>
</protein>
<dbReference type="InterPro" id="IPR018060">
    <property type="entry name" value="HTH_AraC"/>
</dbReference>
<dbReference type="Pfam" id="PF02311">
    <property type="entry name" value="AraC_binding"/>
    <property type="match status" value="1"/>
</dbReference>
<evidence type="ECO:0000256" key="2">
    <source>
        <dbReference type="ARBA" id="ARBA00023125"/>
    </source>
</evidence>
<sequence>MYTFTQLEIHNNRHFYPLFCGCQACSPSYSFGPAMREYHLFHFCLEGKGQFFAGNVCHRIQKGQGFLICPGDLTFYQADEKEPWTYLWIAVEGDMVKHHLSLCGLSPETPVIACPYVQELRDIILDMLEHYDADYSNELYNQGLLYQFFSYLAKSPGVYKPSEQHTESQYIAKAIEFIKVNYQSPITVQQIADYVSLNRCYLSTLFQKNVHFSPQQFLKKYRITKASELLANTDHLIRNIAFSCGYTSELAFTKAFRQVTSLTPSEYRRRNKLTSRTICTKNPHEDDTY</sequence>